<reference evidence="3 4" key="1">
    <citation type="submission" date="2015-01" db="EMBL/GenBank/DDBJ databases">
        <title>Lactococcus lactis subsp.lactis JCM 5805 whole genome shotgun sequence.</title>
        <authorList>
            <person name="Fujii T."/>
            <person name="Tomita Y."/>
            <person name="Ikushima S."/>
            <person name="Fujiwara D."/>
        </authorList>
    </citation>
    <scope>NUCLEOTIDE SEQUENCE [LARGE SCALE GENOMIC DNA]</scope>
    <source>
        <strain evidence="3 4">JCM 5805</strain>
    </source>
</reference>
<dbReference type="RefSeq" id="WP_023189137.1">
    <property type="nucleotide sequence ID" value="NZ_BAABQR010000013.1"/>
</dbReference>
<sequence length="371" mass="41062">MANKKDRIMDLMRRGIITEDEALELLEKNGSVNGEASDDKTENKEFTYTDKEGYVNHDVDFPDAMKNVAESLFARGKEIFQGVAKSVDDNIDFSKGFPKVKSISHTVEKDINEDFKNVNLNLKSGKVNILPGENAHVKVEYKIYGAVEDGDVEAYIAEKTKLEVEDDVLEIEANGRISADIELYLPVKEYENIEINTPHAELKVEKISSQKMNINLMNGNAEVLEVNSDELKINNKNGEIKVIDGTNSDLELTGVNGNIRITTAFESGDVSLVNGNILLTEKTGTAHKLNLKNVNGDIKVSVPESLGLVGHVRTIFGGYKTRLNLDSPFEAGRNGAAIVRQGAESLTFEFETKSGTIWLKDTETTDKEETE</sequence>
<reference evidence="2 5" key="2">
    <citation type="journal article" date="2017" name="BMC Genomics">
        <title>Comparative and functional genomics of the Lactococcus lactis taxon; insights into evolution and niche adaptation.</title>
        <authorList>
            <person name="Kelleher P."/>
            <person name="Bottacini F."/>
            <person name="Mahony J."/>
            <person name="Kilcawley K.N."/>
            <person name="van Sinderen D."/>
        </authorList>
    </citation>
    <scope>NUCLEOTIDE SEQUENCE [LARGE SCALE GENOMIC DNA]</scope>
    <source>
        <strain evidence="2 5">UC11</strain>
    </source>
</reference>
<proteinExistence type="predicted"/>
<evidence type="ECO:0000313" key="4">
    <source>
        <dbReference type="Proteomes" id="UP000031847"/>
    </source>
</evidence>
<gene>
    <name evidence="3" type="ORF">JCM5805K_0464</name>
    <name evidence="2" type="ORF">LLUC11_1894</name>
</gene>
<dbReference type="Pfam" id="PF13349">
    <property type="entry name" value="DUF4097"/>
    <property type="match status" value="1"/>
</dbReference>
<evidence type="ECO:0000313" key="2">
    <source>
        <dbReference type="EMBL" id="ARE14220.1"/>
    </source>
</evidence>
<dbReference type="EMBL" id="CP015904">
    <property type="protein sequence ID" value="ARE14220.1"/>
    <property type="molecule type" value="Genomic_DNA"/>
</dbReference>
<dbReference type="Proteomes" id="UP000031847">
    <property type="component" value="Unassembled WGS sequence"/>
</dbReference>
<evidence type="ECO:0000259" key="1">
    <source>
        <dbReference type="Pfam" id="PF13349"/>
    </source>
</evidence>
<dbReference type="AlphaFoldDB" id="A0A0A7T279"/>
<protein>
    <submittedName>
        <fullName evidence="3">Uncharacterized conserved protein</fullName>
    </submittedName>
</protein>
<evidence type="ECO:0000313" key="3">
    <source>
        <dbReference type="EMBL" id="GAM79357.1"/>
    </source>
</evidence>
<dbReference type="PIRSF" id="PIRSF012569">
    <property type="entry name" value="UCP012569"/>
    <property type="match status" value="1"/>
</dbReference>
<organism evidence="3 4">
    <name type="scientific">Lactococcus lactis subsp. lactis</name>
    <name type="common">Streptococcus lactis</name>
    <dbReference type="NCBI Taxonomy" id="1360"/>
    <lineage>
        <taxon>Bacteria</taxon>
        <taxon>Bacillati</taxon>
        <taxon>Bacillota</taxon>
        <taxon>Bacilli</taxon>
        <taxon>Lactobacillales</taxon>
        <taxon>Streptococcaceae</taxon>
        <taxon>Lactococcus</taxon>
    </lineage>
</organism>
<dbReference type="InterPro" id="IPR016599">
    <property type="entry name" value="UCP012569"/>
</dbReference>
<dbReference type="Proteomes" id="UP000192067">
    <property type="component" value="Chromosome"/>
</dbReference>
<dbReference type="EMBL" id="BBSI01000013">
    <property type="protein sequence ID" value="GAM79357.1"/>
    <property type="molecule type" value="Genomic_DNA"/>
</dbReference>
<dbReference type="PATRIC" id="fig|1360.100.peg.2342"/>
<dbReference type="InterPro" id="IPR025164">
    <property type="entry name" value="Toastrack_DUF4097"/>
</dbReference>
<name>A0A0A7T279_LACLL</name>
<evidence type="ECO:0000313" key="5">
    <source>
        <dbReference type="Proteomes" id="UP000192067"/>
    </source>
</evidence>
<accession>A0A0A7T279</accession>
<feature type="domain" description="DUF4097" evidence="1">
    <location>
        <begin position="116"/>
        <end position="320"/>
    </location>
</feature>